<dbReference type="InterPro" id="IPR036812">
    <property type="entry name" value="NAD(P)_OxRdtase_dom_sf"/>
</dbReference>
<evidence type="ECO:0000256" key="1">
    <source>
        <dbReference type="SAM" id="MobiDB-lite"/>
    </source>
</evidence>
<proteinExistence type="predicted"/>
<dbReference type="Pfam" id="PF00248">
    <property type="entry name" value="Aldo_ket_red"/>
    <property type="match status" value="1"/>
</dbReference>
<organism evidence="3 4">
    <name type="scientific">Mycena rosella</name>
    <name type="common">Pink bonnet</name>
    <name type="synonym">Agaricus rosellus</name>
    <dbReference type="NCBI Taxonomy" id="1033263"/>
    <lineage>
        <taxon>Eukaryota</taxon>
        <taxon>Fungi</taxon>
        <taxon>Dikarya</taxon>
        <taxon>Basidiomycota</taxon>
        <taxon>Agaricomycotina</taxon>
        <taxon>Agaricomycetes</taxon>
        <taxon>Agaricomycetidae</taxon>
        <taxon>Agaricales</taxon>
        <taxon>Marasmiineae</taxon>
        <taxon>Mycenaceae</taxon>
        <taxon>Mycena</taxon>
    </lineage>
</organism>
<name>A0AAD7GXW7_MYCRO</name>
<reference evidence="3" key="1">
    <citation type="submission" date="2023-03" db="EMBL/GenBank/DDBJ databases">
        <title>Massive genome expansion in bonnet fungi (Mycena s.s.) driven by repeated elements and novel gene families across ecological guilds.</title>
        <authorList>
            <consortium name="Lawrence Berkeley National Laboratory"/>
            <person name="Harder C.B."/>
            <person name="Miyauchi S."/>
            <person name="Viragh M."/>
            <person name="Kuo A."/>
            <person name="Thoen E."/>
            <person name="Andreopoulos B."/>
            <person name="Lu D."/>
            <person name="Skrede I."/>
            <person name="Drula E."/>
            <person name="Henrissat B."/>
            <person name="Morin E."/>
            <person name="Kohler A."/>
            <person name="Barry K."/>
            <person name="LaButti K."/>
            <person name="Morin E."/>
            <person name="Salamov A."/>
            <person name="Lipzen A."/>
            <person name="Mereny Z."/>
            <person name="Hegedus B."/>
            <person name="Baldrian P."/>
            <person name="Stursova M."/>
            <person name="Weitz H."/>
            <person name="Taylor A."/>
            <person name="Grigoriev I.V."/>
            <person name="Nagy L.G."/>
            <person name="Martin F."/>
            <person name="Kauserud H."/>
        </authorList>
    </citation>
    <scope>NUCLEOTIDE SEQUENCE</scope>
    <source>
        <strain evidence="3">CBHHK067</strain>
    </source>
</reference>
<dbReference type="Gene3D" id="3.20.20.100">
    <property type="entry name" value="NADP-dependent oxidoreductase domain"/>
    <property type="match status" value="1"/>
</dbReference>
<evidence type="ECO:0000259" key="2">
    <source>
        <dbReference type="Pfam" id="PF00248"/>
    </source>
</evidence>
<evidence type="ECO:0000313" key="4">
    <source>
        <dbReference type="Proteomes" id="UP001221757"/>
    </source>
</evidence>
<dbReference type="InterPro" id="IPR023210">
    <property type="entry name" value="NADP_OxRdtase_dom"/>
</dbReference>
<evidence type="ECO:0000313" key="3">
    <source>
        <dbReference type="EMBL" id="KAJ7707495.1"/>
    </source>
</evidence>
<accession>A0AAD7GXW7</accession>
<comment type="caution">
    <text evidence="3">The sequence shown here is derived from an EMBL/GenBank/DDBJ whole genome shotgun (WGS) entry which is preliminary data.</text>
</comment>
<dbReference type="InterPro" id="IPR050523">
    <property type="entry name" value="AKR_Detox_Biosynth"/>
</dbReference>
<protein>
    <recommendedName>
        <fullName evidence="2">NADP-dependent oxidoreductase domain-containing protein</fullName>
    </recommendedName>
</protein>
<dbReference type="AlphaFoldDB" id="A0AAD7GXW7"/>
<dbReference type="EMBL" id="JARKIE010000005">
    <property type="protein sequence ID" value="KAJ7707495.1"/>
    <property type="molecule type" value="Genomic_DNA"/>
</dbReference>
<sequence length="95" mass="10302">MRHLLGGGSGNLIRHVKHFGVGAIPWSPLARGGLTRPLADQKQTKRGGSDRMPPNLYTLSTANQTIVNRVEEIAKKRGISMAQVSVAWVSNKEGE</sequence>
<feature type="domain" description="NADP-dependent oxidoreductase" evidence="2">
    <location>
        <begin position="11"/>
        <end position="93"/>
    </location>
</feature>
<feature type="region of interest" description="Disordered" evidence="1">
    <location>
        <begin position="30"/>
        <end position="57"/>
    </location>
</feature>
<keyword evidence="4" id="KW-1185">Reference proteome</keyword>
<dbReference type="SUPFAM" id="SSF51430">
    <property type="entry name" value="NAD(P)-linked oxidoreductase"/>
    <property type="match status" value="1"/>
</dbReference>
<dbReference type="PANTHER" id="PTHR43364">
    <property type="entry name" value="NADH-SPECIFIC METHYLGLYOXAL REDUCTASE-RELATED"/>
    <property type="match status" value="1"/>
</dbReference>
<dbReference type="Proteomes" id="UP001221757">
    <property type="component" value="Unassembled WGS sequence"/>
</dbReference>
<dbReference type="PANTHER" id="PTHR43364:SF15">
    <property type="entry name" value="ARYL-ALCOHOL DEHYDROGENASE AAD16-RELATED"/>
    <property type="match status" value="1"/>
</dbReference>
<gene>
    <name evidence="3" type="ORF">B0H17DRAFT_1191981</name>
</gene>